<name>A0A2N5EIU9_9GAMM</name>
<sequence>MGISEKERLRRQVHEKHRISHSAMWLAVIAGLYFILMAATGHPAGPMLLSGGICLTAGWQALNKRRKARGYKQKLRHIEGKEKVPAG</sequence>
<dbReference type="RefSeq" id="WP_072928344.1">
    <property type="nucleotide sequence ID" value="NZ_CP119395.1"/>
</dbReference>
<evidence type="ECO:0000313" key="3">
    <source>
        <dbReference type="Proteomes" id="UP000234626"/>
    </source>
</evidence>
<feature type="transmembrane region" description="Helical" evidence="1">
    <location>
        <begin position="45"/>
        <end position="62"/>
    </location>
</feature>
<proteinExistence type="predicted"/>
<gene>
    <name evidence="2" type="ORF">CYR34_17880</name>
</gene>
<dbReference type="OrthoDB" id="6631401at2"/>
<keyword evidence="1" id="KW-1133">Transmembrane helix</keyword>
<keyword evidence="1" id="KW-0472">Membrane</keyword>
<dbReference type="AlphaFoldDB" id="A0A2N5EIU9"/>
<keyword evidence="3" id="KW-1185">Reference proteome</keyword>
<feature type="transmembrane region" description="Helical" evidence="1">
    <location>
        <begin position="21"/>
        <end position="39"/>
    </location>
</feature>
<reference evidence="2 3" key="1">
    <citation type="submission" date="2017-12" db="EMBL/GenBank/DDBJ databases">
        <title>Characterization of six clinical isolates of Enterochimera gen. nov., a novel genus of the Yersiniaciae family and the three species Enterochimera arupensis sp. nov., Enterochimera coloradensis sp. nov, and Enterochimera californica sp. nov.</title>
        <authorList>
            <person name="Rossi A."/>
            <person name="Fisher M."/>
        </authorList>
    </citation>
    <scope>NUCLEOTIDE SEQUENCE [LARGE SCALE GENOMIC DNA]</scope>
    <source>
        <strain evidence="2 3">2016Iso1</strain>
    </source>
</reference>
<protein>
    <submittedName>
        <fullName evidence="2">Uncharacterized protein</fullName>
    </submittedName>
</protein>
<evidence type="ECO:0000256" key="1">
    <source>
        <dbReference type="SAM" id="Phobius"/>
    </source>
</evidence>
<comment type="caution">
    <text evidence="2">The sequence shown here is derived from an EMBL/GenBank/DDBJ whole genome shotgun (WGS) entry which is preliminary data.</text>
</comment>
<evidence type="ECO:0000313" key="2">
    <source>
        <dbReference type="EMBL" id="PLR45174.1"/>
    </source>
</evidence>
<accession>A0A2N5EIU9</accession>
<organism evidence="2 3">
    <name type="scientific">Chimaeribacter arupi</name>
    <dbReference type="NCBI Taxonomy" id="2060066"/>
    <lineage>
        <taxon>Bacteria</taxon>
        <taxon>Pseudomonadati</taxon>
        <taxon>Pseudomonadota</taxon>
        <taxon>Gammaproteobacteria</taxon>
        <taxon>Enterobacterales</taxon>
        <taxon>Yersiniaceae</taxon>
        <taxon>Chimaeribacter</taxon>
    </lineage>
</organism>
<keyword evidence="1" id="KW-0812">Transmembrane</keyword>
<dbReference type="EMBL" id="PJZK01000023">
    <property type="protein sequence ID" value="PLR45174.1"/>
    <property type="molecule type" value="Genomic_DNA"/>
</dbReference>
<dbReference type="Proteomes" id="UP000234626">
    <property type="component" value="Unassembled WGS sequence"/>
</dbReference>